<accession>A0A0A0JYU1</accession>
<comment type="cofactor">
    <cofactor evidence="1">
        <name>FAD</name>
        <dbReference type="ChEBI" id="CHEBI:57692"/>
    </cofactor>
</comment>
<keyword evidence="5" id="KW-0813">Transport</keyword>
<dbReference type="PANTHER" id="PTHR21294">
    <property type="entry name" value="ELECTRON TRANSFER FLAVOPROTEIN BETA-SUBUNIT"/>
    <property type="match status" value="1"/>
</dbReference>
<comment type="subunit">
    <text evidence="3">Heterodimer of an alpha and a beta subunit.</text>
</comment>
<dbReference type="SUPFAM" id="SSF52402">
    <property type="entry name" value="Adenine nucleotide alpha hydrolases-like"/>
    <property type="match status" value="1"/>
</dbReference>
<evidence type="ECO:0000259" key="8">
    <source>
        <dbReference type="SMART" id="SM00893"/>
    </source>
</evidence>
<dbReference type="InterPro" id="IPR033948">
    <property type="entry name" value="ETF_beta_N"/>
</dbReference>
<dbReference type="InterPro" id="IPR014729">
    <property type="entry name" value="Rossmann-like_a/b/a_fold"/>
</dbReference>
<dbReference type="eggNOG" id="COG2086">
    <property type="taxonomic scope" value="Bacteria"/>
</dbReference>
<dbReference type="EMBL" id="AVPL01000003">
    <property type="protein sequence ID" value="KGN42610.1"/>
    <property type="molecule type" value="Genomic_DNA"/>
</dbReference>
<dbReference type="Gene3D" id="3.40.50.620">
    <property type="entry name" value="HUPs"/>
    <property type="match status" value="1"/>
</dbReference>
<reference evidence="9 10" key="1">
    <citation type="submission" date="2013-08" db="EMBL/GenBank/DDBJ databases">
        <title>The genome sequence of Knoellia aerolata.</title>
        <authorList>
            <person name="Zhu W."/>
            <person name="Wang G."/>
        </authorList>
    </citation>
    <scope>NUCLEOTIDE SEQUENCE [LARGE SCALE GENOMIC DNA]</scope>
    <source>
        <strain evidence="9 10">DSM 18566</strain>
    </source>
</reference>
<evidence type="ECO:0000256" key="7">
    <source>
        <dbReference type="ARBA" id="ARBA00025649"/>
    </source>
</evidence>
<evidence type="ECO:0000313" key="9">
    <source>
        <dbReference type="EMBL" id="KGN42610.1"/>
    </source>
</evidence>
<dbReference type="Proteomes" id="UP000030013">
    <property type="component" value="Unassembled WGS sequence"/>
</dbReference>
<keyword evidence="10" id="KW-1185">Reference proteome</keyword>
<dbReference type="PANTHER" id="PTHR21294:SF8">
    <property type="entry name" value="ELECTRON TRANSFER FLAVOPROTEIN SUBUNIT BETA"/>
    <property type="match status" value="1"/>
</dbReference>
<dbReference type="CDD" id="cd01714">
    <property type="entry name" value="ETF_beta"/>
    <property type="match status" value="1"/>
</dbReference>
<name>A0A0A0JYU1_9MICO</name>
<protein>
    <recommendedName>
        <fullName evidence="4">Electron transfer flavoprotein subunit beta</fullName>
    </recommendedName>
</protein>
<comment type="function">
    <text evidence="7">The electron transfer flavoprotein serves as a specific electron acceptor for other dehydrogenases. It transfers the electrons to the main respiratory chain via ETF-ubiquinone oxidoreductase (ETF dehydrogenase).</text>
</comment>
<evidence type="ECO:0000313" key="10">
    <source>
        <dbReference type="Proteomes" id="UP000030013"/>
    </source>
</evidence>
<comment type="similarity">
    <text evidence="2">Belongs to the ETF beta-subunit/FixA family.</text>
</comment>
<dbReference type="OrthoDB" id="9804960at2"/>
<evidence type="ECO:0000256" key="2">
    <source>
        <dbReference type="ARBA" id="ARBA00007557"/>
    </source>
</evidence>
<dbReference type="InterPro" id="IPR012255">
    <property type="entry name" value="ETF_b"/>
</dbReference>
<dbReference type="RefSeq" id="WP_035932461.1">
    <property type="nucleotide sequence ID" value="NZ_AVPL01000003.1"/>
</dbReference>
<evidence type="ECO:0000256" key="1">
    <source>
        <dbReference type="ARBA" id="ARBA00001974"/>
    </source>
</evidence>
<gene>
    <name evidence="9" type="ORF">N801_13750</name>
</gene>
<evidence type="ECO:0000256" key="5">
    <source>
        <dbReference type="ARBA" id="ARBA00022448"/>
    </source>
</evidence>
<evidence type="ECO:0000256" key="3">
    <source>
        <dbReference type="ARBA" id="ARBA00011355"/>
    </source>
</evidence>
<dbReference type="GO" id="GO:0005829">
    <property type="term" value="C:cytosol"/>
    <property type="evidence" value="ECO:0007669"/>
    <property type="project" value="TreeGrafter"/>
</dbReference>
<dbReference type="AlphaFoldDB" id="A0A0A0JYU1"/>
<sequence length="263" mass="27697">MNIVVCVKYVPDAQSDRSFNEADSTTDRAGVEGLLSELDEYAVEEALKLAEAGEGEVTVLTVGPEKAVDALKKALQMGADKAVHVSDEAIHGSDAPATSLVLAEAIKKASGGGAPDLVITGMSSTDGVMGVVPAMVAERLGLPQVTYASELTIDGQTVRIRRDGDVASETIESALPALVSVTDQINEPRYPSFKGIMAAKKKPVETWTLADLGIEPGRVGLDAAWTRVTSFTKRPPREQGQLVTDEGDGGTKLAEFLSAQKFL</sequence>
<dbReference type="GO" id="GO:0009055">
    <property type="term" value="F:electron transfer activity"/>
    <property type="evidence" value="ECO:0007669"/>
    <property type="project" value="InterPro"/>
</dbReference>
<dbReference type="Pfam" id="PF01012">
    <property type="entry name" value="ETF"/>
    <property type="match status" value="1"/>
</dbReference>
<organism evidence="9 10">
    <name type="scientific">Knoellia aerolata DSM 18566</name>
    <dbReference type="NCBI Taxonomy" id="1385519"/>
    <lineage>
        <taxon>Bacteria</taxon>
        <taxon>Bacillati</taxon>
        <taxon>Actinomycetota</taxon>
        <taxon>Actinomycetes</taxon>
        <taxon>Micrococcales</taxon>
        <taxon>Intrasporangiaceae</taxon>
        <taxon>Knoellia</taxon>
    </lineage>
</organism>
<evidence type="ECO:0000256" key="6">
    <source>
        <dbReference type="ARBA" id="ARBA00022982"/>
    </source>
</evidence>
<dbReference type="PIRSF" id="PIRSF000090">
    <property type="entry name" value="Beta-ETF"/>
    <property type="match status" value="1"/>
</dbReference>
<evidence type="ECO:0000256" key="4">
    <source>
        <dbReference type="ARBA" id="ARBA00016797"/>
    </source>
</evidence>
<dbReference type="STRING" id="1385519.N801_13750"/>
<proteinExistence type="inferred from homology"/>
<comment type="caution">
    <text evidence="9">The sequence shown here is derived from an EMBL/GenBank/DDBJ whole genome shotgun (WGS) entry which is preliminary data.</text>
</comment>
<keyword evidence="6" id="KW-0249">Electron transport</keyword>
<dbReference type="SMART" id="SM00893">
    <property type="entry name" value="ETF"/>
    <property type="match status" value="1"/>
</dbReference>
<dbReference type="InterPro" id="IPR014730">
    <property type="entry name" value="ETF_a/b_N"/>
</dbReference>
<feature type="domain" description="Electron transfer flavoprotein alpha/beta-subunit N-terminal" evidence="8">
    <location>
        <begin position="23"/>
        <end position="216"/>
    </location>
</feature>